<evidence type="ECO:0000256" key="7">
    <source>
        <dbReference type="ARBA" id="ARBA00023098"/>
    </source>
</evidence>
<evidence type="ECO:0000259" key="13">
    <source>
        <dbReference type="Pfam" id="PF07993"/>
    </source>
</evidence>
<dbReference type="GO" id="GO:0080019">
    <property type="term" value="F:alcohol-forming very long-chain fatty acyl-CoA reductase activity"/>
    <property type="evidence" value="ECO:0007669"/>
    <property type="project" value="InterPro"/>
</dbReference>
<evidence type="ECO:0000256" key="8">
    <source>
        <dbReference type="ARBA" id="ARBA00023136"/>
    </source>
</evidence>
<dbReference type="InterPro" id="IPR026055">
    <property type="entry name" value="FAR"/>
</dbReference>
<keyword evidence="6 10" id="KW-1133">Transmembrane helix</keyword>
<dbReference type="SUPFAM" id="SSF51735">
    <property type="entry name" value="NAD(P)-binding Rossmann-fold domains"/>
    <property type="match status" value="1"/>
</dbReference>
<evidence type="ECO:0000256" key="6">
    <source>
        <dbReference type="ARBA" id="ARBA00022989"/>
    </source>
</evidence>
<dbReference type="GO" id="GO:0016020">
    <property type="term" value="C:membrane"/>
    <property type="evidence" value="ECO:0007669"/>
    <property type="project" value="UniProtKB-SubCell"/>
</dbReference>
<evidence type="ECO:0000256" key="5">
    <source>
        <dbReference type="ARBA" id="ARBA00022857"/>
    </source>
</evidence>
<keyword evidence="5 10" id="KW-0521">NADP</keyword>
<evidence type="ECO:0000259" key="12">
    <source>
        <dbReference type="Pfam" id="PF03015"/>
    </source>
</evidence>
<dbReference type="FunFam" id="3.40.50.720:FF:000143">
    <property type="entry name" value="Fatty acyl-CoA reductase"/>
    <property type="match status" value="1"/>
</dbReference>
<feature type="domain" description="Fatty acyl-CoA reductase C-terminal" evidence="12">
    <location>
        <begin position="409"/>
        <end position="501"/>
    </location>
</feature>
<dbReference type="EMBL" id="GGFK01006146">
    <property type="protein sequence ID" value="MBW39467.1"/>
    <property type="molecule type" value="Transcribed_RNA"/>
</dbReference>
<dbReference type="Pfam" id="PF03015">
    <property type="entry name" value="Sterile"/>
    <property type="match status" value="1"/>
</dbReference>
<dbReference type="GO" id="GO:0005777">
    <property type="term" value="C:peroxisome"/>
    <property type="evidence" value="ECO:0007669"/>
    <property type="project" value="TreeGrafter"/>
</dbReference>
<evidence type="ECO:0000256" key="10">
    <source>
        <dbReference type="RuleBase" id="RU363097"/>
    </source>
</evidence>
<evidence type="ECO:0000256" key="1">
    <source>
        <dbReference type="ARBA" id="ARBA00004141"/>
    </source>
</evidence>
<feature type="domain" description="Thioester reductase (TE)" evidence="13">
    <location>
        <begin position="62"/>
        <end position="332"/>
    </location>
</feature>
<comment type="subcellular location">
    <subcellularLocation>
        <location evidence="1">Membrane</location>
        <topology evidence="1">Multi-pass membrane protein</topology>
    </subcellularLocation>
</comment>
<dbReference type="InterPro" id="IPR013120">
    <property type="entry name" value="FAR_NAD-bd"/>
</dbReference>
<comment type="catalytic activity">
    <reaction evidence="9 10">
        <text>a long-chain fatty acyl-CoA + 2 NADPH + 2 H(+) = a long-chain primary fatty alcohol + 2 NADP(+) + CoA</text>
        <dbReference type="Rhea" id="RHEA:52716"/>
        <dbReference type="ChEBI" id="CHEBI:15378"/>
        <dbReference type="ChEBI" id="CHEBI:57287"/>
        <dbReference type="ChEBI" id="CHEBI:57783"/>
        <dbReference type="ChEBI" id="CHEBI:58349"/>
        <dbReference type="ChEBI" id="CHEBI:77396"/>
        <dbReference type="ChEBI" id="CHEBI:83139"/>
        <dbReference type="EC" id="1.2.1.84"/>
    </reaction>
</comment>
<evidence type="ECO:0000313" key="14">
    <source>
        <dbReference type="EMBL" id="MBW39467.1"/>
    </source>
</evidence>
<dbReference type="CDD" id="cd05236">
    <property type="entry name" value="FAR-N_SDR_e"/>
    <property type="match status" value="1"/>
</dbReference>
<dbReference type="AlphaFoldDB" id="A0A2M4AFE5"/>
<dbReference type="CDD" id="cd09071">
    <property type="entry name" value="FAR_C"/>
    <property type="match status" value="1"/>
</dbReference>
<dbReference type="GO" id="GO:0102965">
    <property type="term" value="F:alcohol-forming long-chain fatty acyl-CoA reductase activity"/>
    <property type="evidence" value="ECO:0007669"/>
    <property type="project" value="UniProtKB-EC"/>
</dbReference>
<dbReference type="InterPro" id="IPR036291">
    <property type="entry name" value="NAD(P)-bd_dom_sf"/>
</dbReference>
<accession>A0A2M4AFE5</accession>
<dbReference type="EC" id="1.2.1.84" evidence="10"/>
<organism evidence="14">
    <name type="scientific">Anopheles triannulatus</name>
    <dbReference type="NCBI Taxonomy" id="58253"/>
    <lineage>
        <taxon>Eukaryota</taxon>
        <taxon>Metazoa</taxon>
        <taxon>Ecdysozoa</taxon>
        <taxon>Arthropoda</taxon>
        <taxon>Hexapoda</taxon>
        <taxon>Insecta</taxon>
        <taxon>Pterygota</taxon>
        <taxon>Neoptera</taxon>
        <taxon>Endopterygota</taxon>
        <taxon>Diptera</taxon>
        <taxon>Nematocera</taxon>
        <taxon>Culicoidea</taxon>
        <taxon>Culicidae</taxon>
        <taxon>Anophelinae</taxon>
        <taxon>Anopheles</taxon>
    </lineage>
</organism>
<dbReference type="InterPro" id="IPR033640">
    <property type="entry name" value="FAR_C"/>
</dbReference>
<name>A0A2M4AFE5_9DIPT</name>
<evidence type="ECO:0000256" key="4">
    <source>
        <dbReference type="ARBA" id="ARBA00022692"/>
    </source>
</evidence>
<feature type="compositionally biased region" description="Low complexity" evidence="11">
    <location>
        <begin position="13"/>
        <end position="25"/>
    </location>
</feature>
<comment type="similarity">
    <text evidence="2 10">Belongs to the fatty acyl-CoA reductase family.</text>
</comment>
<evidence type="ECO:0000256" key="11">
    <source>
        <dbReference type="SAM" id="MobiDB-lite"/>
    </source>
</evidence>
<keyword evidence="8 10" id="KW-0472">Membrane</keyword>
<evidence type="ECO:0000256" key="3">
    <source>
        <dbReference type="ARBA" id="ARBA00022516"/>
    </source>
</evidence>
<dbReference type="PANTHER" id="PTHR11011:SF60">
    <property type="entry name" value="FATTY ACYL-COA REDUCTASE-RELATED"/>
    <property type="match status" value="1"/>
</dbReference>
<dbReference type="Pfam" id="PF07993">
    <property type="entry name" value="NAD_binding_4"/>
    <property type="match status" value="1"/>
</dbReference>
<proteinExistence type="inferred from homology"/>
<sequence>MTVSMYDDQLLSQPQQPQQPETTTTMGGPASPQDNAATVTMGKIDEKLTEIQQFYDKCSIFITGGTGFLGKTLIYKLLTSCPGIENIFLLVRSKRGKDIFSRVEEIFDDAMFDKMKQTCPKYDHKIRAVAGDCMQPSLGISASDREILAENVNIVFHLAATVRFDEKMKTAMQINVKACRDVLDLCHEMKHLKSVIYVSTAYTQCPQPVVDERFYDPPLDSEKMIHLTDCVTDGMIEKITPVLLDKWPNTYTFTKAIAEDVVRKNSRGMPVGMFRPGIVIATYQEPVPGWIDNFYGPTGVIAGAGTGVLRTLRADPTKVANMVPVDLCVNGIISSAWDVGERNRTEIMPDPEIPIYNFCTEPNNCITWGEFTNTTVKFGSMYPTMKAIWYLCYASNPNIVLHYLSIIFLHYAPAVIGDIIALLIGRKPRLLRSYKKIHRFMDVIEYFSMREWEFKMDNMNGLWRRLSSEDQKLFFFDMRQINWDYFLEQYFCGIRRYLLNDPMETVPQAVVRWNRLYWLHQAAKVVVLLLFYKLVMSVWGMLS</sequence>
<evidence type="ECO:0000256" key="2">
    <source>
        <dbReference type="ARBA" id="ARBA00005928"/>
    </source>
</evidence>
<dbReference type="PANTHER" id="PTHR11011">
    <property type="entry name" value="MALE STERILITY PROTEIN 2-RELATED"/>
    <property type="match status" value="1"/>
</dbReference>
<feature type="region of interest" description="Disordered" evidence="11">
    <location>
        <begin position="1"/>
        <end position="36"/>
    </location>
</feature>
<feature type="transmembrane region" description="Helical" evidence="10">
    <location>
        <begin position="400"/>
        <end position="425"/>
    </location>
</feature>
<keyword evidence="3 10" id="KW-0444">Lipid biosynthesis</keyword>
<reference evidence="14" key="1">
    <citation type="submission" date="2018-01" db="EMBL/GenBank/DDBJ databases">
        <title>An insight into the sialome of Amazonian anophelines.</title>
        <authorList>
            <person name="Ribeiro J.M."/>
            <person name="Scarpassa V."/>
            <person name="Calvo E."/>
        </authorList>
    </citation>
    <scope>NUCLEOTIDE SEQUENCE</scope>
    <source>
        <tissue evidence="14">Salivary glands</tissue>
    </source>
</reference>
<keyword evidence="10" id="KW-0560">Oxidoreductase</keyword>
<keyword evidence="7 10" id="KW-0443">Lipid metabolism</keyword>
<protein>
    <recommendedName>
        <fullName evidence="10">Fatty acyl-CoA reductase</fullName>
        <ecNumber evidence="10">1.2.1.84</ecNumber>
    </recommendedName>
</protein>
<comment type="function">
    <text evidence="10">Catalyzes the reduction of fatty acyl-CoA to fatty alcohols.</text>
</comment>
<dbReference type="Gene3D" id="3.40.50.720">
    <property type="entry name" value="NAD(P)-binding Rossmann-like Domain"/>
    <property type="match status" value="1"/>
</dbReference>
<dbReference type="GO" id="GO:0035336">
    <property type="term" value="P:long-chain fatty-acyl-CoA metabolic process"/>
    <property type="evidence" value="ECO:0007669"/>
    <property type="project" value="TreeGrafter"/>
</dbReference>
<keyword evidence="4 10" id="KW-0812">Transmembrane</keyword>
<feature type="transmembrane region" description="Helical" evidence="10">
    <location>
        <begin position="522"/>
        <end position="542"/>
    </location>
</feature>
<evidence type="ECO:0000256" key="9">
    <source>
        <dbReference type="ARBA" id="ARBA00052530"/>
    </source>
</evidence>